<keyword evidence="6 9" id="KW-1133">Transmembrane helix</keyword>
<feature type="transmembrane region" description="Helical" evidence="9">
    <location>
        <begin position="296"/>
        <end position="318"/>
    </location>
</feature>
<dbReference type="STRING" id="983644.G3JAF8"/>
<dbReference type="GO" id="GO:0005743">
    <property type="term" value="C:mitochondrial inner membrane"/>
    <property type="evidence" value="ECO:0007669"/>
    <property type="project" value="UniProtKB-SubCell"/>
</dbReference>
<dbReference type="HOGENOM" id="CLU_792307_0_0_1"/>
<gene>
    <name evidence="12" type="ORF">CCM_03398</name>
</gene>
<evidence type="ECO:0000256" key="7">
    <source>
        <dbReference type="ARBA" id="ARBA00023128"/>
    </source>
</evidence>
<evidence type="ECO:0000256" key="8">
    <source>
        <dbReference type="ARBA" id="ARBA00023136"/>
    </source>
</evidence>
<dbReference type="OrthoDB" id="869189at2759"/>
<feature type="compositionally biased region" description="Basic and acidic residues" evidence="11">
    <location>
        <begin position="102"/>
        <end position="112"/>
    </location>
</feature>
<name>G3JAF8_CORMM</name>
<evidence type="ECO:0000256" key="5">
    <source>
        <dbReference type="ARBA" id="ARBA00022792"/>
    </source>
</evidence>
<evidence type="ECO:0000256" key="3">
    <source>
        <dbReference type="ARBA" id="ARBA00022448"/>
    </source>
</evidence>
<organism evidence="12 13">
    <name type="scientific">Cordyceps militaris (strain CM01)</name>
    <name type="common">Caterpillar fungus</name>
    <dbReference type="NCBI Taxonomy" id="983644"/>
    <lineage>
        <taxon>Eukaryota</taxon>
        <taxon>Fungi</taxon>
        <taxon>Dikarya</taxon>
        <taxon>Ascomycota</taxon>
        <taxon>Pezizomycotina</taxon>
        <taxon>Sordariomycetes</taxon>
        <taxon>Hypocreomycetidae</taxon>
        <taxon>Hypocreales</taxon>
        <taxon>Cordycipitaceae</taxon>
        <taxon>Cordyceps</taxon>
    </lineage>
</organism>
<comment type="caution">
    <text evidence="9">Lacks conserved residue(s) required for the propagation of feature annotation.</text>
</comment>
<dbReference type="KEGG" id="cmt:CCM_03398"/>
<proteinExistence type="inferred from homology"/>
<reference evidence="12 13" key="1">
    <citation type="journal article" date="2011" name="Genome Biol.">
        <title>Genome sequence of the insect pathogenic fungus Cordyceps militaris, a valued traditional Chinese medicine.</title>
        <authorList>
            <person name="Zheng P."/>
            <person name="Xia Y."/>
            <person name="Xiao G."/>
            <person name="Xiong C."/>
            <person name="Hu X."/>
            <person name="Zhang S."/>
            <person name="Zheng H."/>
            <person name="Huang Y."/>
            <person name="Zhou Y."/>
            <person name="Wang S."/>
            <person name="Zhao G.P."/>
            <person name="Liu X."/>
            <person name="St Leger R.J."/>
            <person name="Wang C."/>
        </authorList>
    </citation>
    <scope>NUCLEOTIDE SEQUENCE [LARGE SCALE GENOMIC DNA]</scope>
    <source>
        <strain evidence="12 13">CM01</strain>
    </source>
</reference>
<keyword evidence="13" id="KW-1185">Reference proteome</keyword>
<comment type="function">
    <text evidence="9">Mediates the uptake of pyruvate into mitochondria.</text>
</comment>
<evidence type="ECO:0000256" key="2">
    <source>
        <dbReference type="ARBA" id="ARBA00006416"/>
    </source>
</evidence>
<evidence type="ECO:0000256" key="9">
    <source>
        <dbReference type="RuleBase" id="RU363100"/>
    </source>
</evidence>
<dbReference type="Pfam" id="PF03650">
    <property type="entry name" value="MPC"/>
    <property type="match status" value="1"/>
</dbReference>
<dbReference type="eggNOG" id="KOG1589">
    <property type="taxonomic scope" value="Eukaryota"/>
</dbReference>
<evidence type="ECO:0000256" key="11">
    <source>
        <dbReference type="SAM" id="MobiDB-lite"/>
    </source>
</evidence>
<comment type="similarity">
    <text evidence="2 9">Belongs to the mitochondrial pyruvate carrier (MPC) (TC 2.A.105) family.</text>
</comment>
<protein>
    <recommendedName>
        <fullName evidence="9">Mitochondrial pyruvate carrier</fullName>
    </recommendedName>
</protein>
<dbReference type="GO" id="GO:0006850">
    <property type="term" value="P:pyruvate import into mitochondria"/>
    <property type="evidence" value="ECO:0007669"/>
    <property type="project" value="InterPro"/>
</dbReference>
<feature type="compositionally biased region" description="Low complexity" evidence="11">
    <location>
        <begin position="116"/>
        <end position="129"/>
    </location>
</feature>
<evidence type="ECO:0000256" key="6">
    <source>
        <dbReference type="ARBA" id="ARBA00022989"/>
    </source>
</evidence>
<evidence type="ECO:0000256" key="10">
    <source>
        <dbReference type="SAM" id="Coils"/>
    </source>
</evidence>
<dbReference type="InterPro" id="IPR005336">
    <property type="entry name" value="MPC"/>
</dbReference>
<dbReference type="InParanoid" id="G3JAF8"/>
<comment type="subcellular location">
    <subcellularLocation>
        <location evidence="1 9">Mitochondrion inner membrane</location>
        <topology evidence="1 9">Multi-pass membrane protein</topology>
    </subcellularLocation>
</comment>
<accession>G3JAF8</accession>
<keyword evidence="7 9" id="KW-0496">Mitochondrion</keyword>
<dbReference type="PANTHER" id="PTHR14154">
    <property type="entry name" value="UPF0041 BRAIN PROTEIN 44-RELATED"/>
    <property type="match status" value="1"/>
</dbReference>
<dbReference type="Proteomes" id="UP000001610">
    <property type="component" value="Unassembled WGS sequence"/>
</dbReference>
<feature type="coiled-coil region" evidence="10">
    <location>
        <begin position="323"/>
        <end position="350"/>
    </location>
</feature>
<dbReference type="VEuPathDB" id="FungiDB:CCM_03398"/>
<evidence type="ECO:0000256" key="4">
    <source>
        <dbReference type="ARBA" id="ARBA00022692"/>
    </source>
</evidence>
<keyword evidence="10" id="KW-0175">Coiled coil</keyword>
<keyword evidence="8 9" id="KW-0472">Membrane</keyword>
<evidence type="ECO:0000313" key="12">
    <source>
        <dbReference type="EMBL" id="EGX95126.1"/>
    </source>
</evidence>
<feature type="region of interest" description="Disordered" evidence="11">
    <location>
        <begin position="82"/>
        <end position="162"/>
    </location>
</feature>
<keyword evidence="4 9" id="KW-0812">Transmembrane</keyword>
<dbReference type="AlphaFoldDB" id="G3JAF8"/>
<dbReference type="EMBL" id="JH126400">
    <property type="protein sequence ID" value="EGX95126.1"/>
    <property type="molecule type" value="Genomic_DNA"/>
</dbReference>
<evidence type="ECO:0000313" key="13">
    <source>
        <dbReference type="Proteomes" id="UP000001610"/>
    </source>
</evidence>
<dbReference type="GeneID" id="18165424"/>
<evidence type="ECO:0000256" key="1">
    <source>
        <dbReference type="ARBA" id="ARBA00004448"/>
    </source>
</evidence>
<keyword evidence="3 9" id="KW-0813">Transport</keyword>
<sequence>MLAPVSLGRFIGRSTPELSLCHSTEIQPVQPVEAFLFRLNKSEKQNPSSVRYRIYTYVQFHDPTSLSPSLLLPSRAKSESFAHCGKLGNQGPPFNDPSNQRNRRDDSDDHHPIPPSSSSSLFHAASSPHRAPITITRDQTNPLPPPTKTNKLTPSPPLSSMASTSTILRAARPMFRPATFASPARQAFARATQQQQQQQQVMRFRFQNRRWQSSEAGAGAGSQSQQQSWFKRMWESEIGIKTVHFWAPVMKWALVIAGISDFARPVEKLSFTQNFALTCTGLIWTRWCLIIKPKNYLLAAVNFFLGLVGIVQVSRILLARNAGAEVAEAVEDVKEEAKEIKAQIKDQVKA</sequence>
<dbReference type="RefSeq" id="XP_006668612.1">
    <property type="nucleotide sequence ID" value="XM_006668549.1"/>
</dbReference>
<keyword evidence="5 9" id="KW-0999">Mitochondrion inner membrane</keyword>